<evidence type="ECO:0000313" key="2">
    <source>
        <dbReference type="Proteomes" id="UP000305792"/>
    </source>
</evidence>
<dbReference type="OrthoDB" id="9808724at2"/>
<dbReference type="AlphaFoldDB" id="A0A4S8PP87"/>
<protein>
    <submittedName>
        <fullName evidence="1">DUF1349 domain-containing protein</fullName>
    </submittedName>
</protein>
<proteinExistence type="predicted"/>
<name>A0A4S8PP87_9ACTN</name>
<dbReference type="SUPFAM" id="SSF49899">
    <property type="entry name" value="Concanavalin A-like lectins/glucanases"/>
    <property type="match status" value="1"/>
</dbReference>
<reference evidence="1 2" key="1">
    <citation type="journal article" date="2018" name="Int. J. Syst. Evol. Microbiol.">
        <title>Glycomyces paridis sp. nov., isolated from the medicinal plant Paris polyphylla.</title>
        <authorList>
            <person name="Fang X.M."/>
            <person name="Bai J.L."/>
            <person name="Su J."/>
            <person name="Zhao L.L."/>
            <person name="Liu H.Y."/>
            <person name="Ma B.P."/>
            <person name="Zhang Y.Q."/>
            <person name="Yu L.Y."/>
        </authorList>
    </citation>
    <scope>NUCLEOTIDE SEQUENCE [LARGE SCALE GENOMIC DNA]</scope>
    <source>
        <strain evidence="1 2">CPCC 204357</strain>
    </source>
</reference>
<dbReference type="Pfam" id="PF07081">
    <property type="entry name" value="DUF1349"/>
    <property type="match status" value="1"/>
</dbReference>
<dbReference type="Gene3D" id="2.60.120.200">
    <property type="match status" value="1"/>
</dbReference>
<comment type="caution">
    <text evidence="1">The sequence shown here is derived from an EMBL/GenBank/DDBJ whole genome shotgun (WGS) entry which is preliminary data.</text>
</comment>
<organism evidence="1 2">
    <name type="scientific">Glycomyces paridis</name>
    <dbReference type="NCBI Taxonomy" id="2126555"/>
    <lineage>
        <taxon>Bacteria</taxon>
        <taxon>Bacillati</taxon>
        <taxon>Actinomycetota</taxon>
        <taxon>Actinomycetes</taxon>
        <taxon>Glycomycetales</taxon>
        <taxon>Glycomycetaceae</taxon>
        <taxon>Glycomyces</taxon>
    </lineage>
</organism>
<gene>
    <name evidence="1" type="ORF">E9998_03620</name>
</gene>
<dbReference type="InterPro" id="IPR013320">
    <property type="entry name" value="ConA-like_dom_sf"/>
</dbReference>
<dbReference type="EMBL" id="STGX01000002">
    <property type="protein sequence ID" value="THV31462.1"/>
    <property type="molecule type" value="Genomic_DNA"/>
</dbReference>
<dbReference type="PANTHER" id="PTHR35332:SF2">
    <property type="entry name" value="REGULATION OF ENOLASE PROTEIN 1"/>
    <property type="match status" value="1"/>
</dbReference>
<dbReference type="Proteomes" id="UP000305792">
    <property type="component" value="Unassembled WGS sequence"/>
</dbReference>
<dbReference type="PANTHER" id="PTHR35332">
    <property type="entry name" value="REGULATION OF ENOLASE PROTEIN 1"/>
    <property type="match status" value="1"/>
</dbReference>
<keyword evidence="2" id="KW-1185">Reference proteome</keyword>
<evidence type="ECO:0000313" key="1">
    <source>
        <dbReference type="EMBL" id="THV31462.1"/>
    </source>
</evidence>
<dbReference type="InterPro" id="IPR009784">
    <property type="entry name" value="DUF1349"/>
</dbReference>
<accession>A0A4S8PP87</accession>
<sequence length="202" mass="21929">MTVTLPSLPFALDWDGDEPPSWSVTDTGLEATAAAETDWYVYAPEPEGNSPANGARLLGTPPEGDWQLSVRVVVDFDATYDAGTLFLVAGDDHWAKLAFEYSPDGEGMVVSVITRGTSDDANHRVVDHGQVFLRISRIAAGFALHASDLGERWEFVRCFGFGTDTPVKVGFGVQSPTGEGCKVAFDRIEFKPETLRELRDGS</sequence>
<dbReference type="RefSeq" id="WP_136528335.1">
    <property type="nucleotide sequence ID" value="NZ_STGX01000002.1"/>
</dbReference>